<dbReference type="Proteomes" id="UP000479000">
    <property type="component" value="Unassembled WGS sequence"/>
</dbReference>
<dbReference type="AlphaFoldDB" id="A0A6H5HP12"/>
<sequence length="73" mass="8083">VHSPPNHIPILGSNSAQGLPTSFGKFFFNALSKRDESVPGGQALYADRPAGVRLHKKSRSRCRWGRTQWAHSL</sequence>
<name>A0A6H5HP12_9HEMI</name>
<gene>
    <name evidence="1" type="ORF">NTEN_LOCUS23763</name>
</gene>
<dbReference type="EMBL" id="CADCXU010035067">
    <property type="protein sequence ID" value="CAB0020159.1"/>
    <property type="molecule type" value="Genomic_DNA"/>
</dbReference>
<keyword evidence="2" id="KW-1185">Reference proteome</keyword>
<feature type="non-terminal residue" evidence="1">
    <location>
        <position position="1"/>
    </location>
</feature>
<accession>A0A6H5HP12</accession>
<evidence type="ECO:0000313" key="1">
    <source>
        <dbReference type="EMBL" id="CAB0020159.1"/>
    </source>
</evidence>
<proteinExistence type="predicted"/>
<protein>
    <submittedName>
        <fullName evidence="1">Uncharacterized protein</fullName>
    </submittedName>
</protein>
<evidence type="ECO:0000313" key="2">
    <source>
        <dbReference type="Proteomes" id="UP000479000"/>
    </source>
</evidence>
<feature type="non-terminal residue" evidence="1">
    <location>
        <position position="73"/>
    </location>
</feature>
<reference evidence="1 2" key="1">
    <citation type="submission" date="2020-02" db="EMBL/GenBank/DDBJ databases">
        <authorList>
            <person name="Ferguson B K."/>
        </authorList>
    </citation>
    <scope>NUCLEOTIDE SEQUENCE [LARGE SCALE GENOMIC DNA]</scope>
</reference>
<organism evidence="1 2">
    <name type="scientific">Nesidiocoris tenuis</name>
    <dbReference type="NCBI Taxonomy" id="355587"/>
    <lineage>
        <taxon>Eukaryota</taxon>
        <taxon>Metazoa</taxon>
        <taxon>Ecdysozoa</taxon>
        <taxon>Arthropoda</taxon>
        <taxon>Hexapoda</taxon>
        <taxon>Insecta</taxon>
        <taxon>Pterygota</taxon>
        <taxon>Neoptera</taxon>
        <taxon>Paraneoptera</taxon>
        <taxon>Hemiptera</taxon>
        <taxon>Heteroptera</taxon>
        <taxon>Panheteroptera</taxon>
        <taxon>Cimicomorpha</taxon>
        <taxon>Miridae</taxon>
        <taxon>Dicyphina</taxon>
        <taxon>Nesidiocoris</taxon>
    </lineage>
</organism>